<evidence type="ECO:0000313" key="1">
    <source>
        <dbReference type="EMBL" id="AVQ19206.1"/>
    </source>
</evidence>
<gene>
    <name evidence="1" type="ORF">C4N19_08905</name>
</gene>
<dbReference type="RefSeq" id="WP_005885679.1">
    <property type="nucleotide sequence ID" value="NZ_CP028102.1"/>
</dbReference>
<sequence>MNFRLKFYTETRPYPEGTYVNFKFIEDGWNIHCEVTPTLEELRKCFPNGEMDSPYEEEDNYGLKNILEHMGCFYYPNNIGNIIGKIWEKIKDYQEKQVEYEFIQENIDKDFEKLEKLLKKIYDVECEIIEQ</sequence>
<protein>
    <recommendedName>
        <fullName evidence="3">Large polyvalent protein associated domain-containing protein</fullName>
    </recommendedName>
</protein>
<keyword evidence="2" id="KW-1185">Reference proteome</keyword>
<name>A0ABN5J9S8_FUSMR</name>
<proteinExistence type="predicted"/>
<accession>A0ABN5J9S8</accession>
<reference evidence="2" key="1">
    <citation type="journal article" date="2018" name="MSphere">
        <title>Fusobacterium Genomics Using MinION and Illumina Sequencing Enables Genome Completion and Correction.</title>
        <authorList>
            <person name="Todd S.M."/>
            <person name="Settlage R.E."/>
            <person name="Lahmers K.K."/>
            <person name="Slade D.J."/>
        </authorList>
    </citation>
    <scope>NUCLEOTIDE SEQUENCE [LARGE SCALE GENOMIC DNA]</scope>
    <source>
        <strain evidence="2">ATCC 9817</strain>
    </source>
</reference>
<dbReference type="EMBL" id="CP028102">
    <property type="protein sequence ID" value="AVQ19206.1"/>
    <property type="molecule type" value="Genomic_DNA"/>
</dbReference>
<dbReference type="Proteomes" id="UP000240258">
    <property type="component" value="Chromosome"/>
</dbReference>
<dbReference type="GeneID" id="62763645"/>
<organism evidence="1 2">
    <name type="scientific">Fusobacterium mortiferum ATCC 9817</name>
    <dbReference type="NCBI Taxonomy" id="469616"/>
    <lineage>
        <taxon>Bacteria</taxon>
        <taxon>Fusobacteriati</taxon>
        <taxon>Fusobacteriota</taxon>
        <taxon>Fusobacteriia</taxon>
        <taxon>Fusobacteriales</taxon>
        <taxon>Fusobacteriaceae</taxon>
        <taxon>Fusobacterium</taxon>
    </lineage>
</organism>
<evidence type="ECO:0000313" key="2">
    <source>
        <dbReference type="Proteomes" id="UP000240258"/>
    </source>
</evidence>
<evidence type="ECO:0008006" key="3">
    <source>
        <dbReference type="Google" id="ProtNLM"/>
    </source>
</evidence>